<keyword evidence="4" id="KW-1185">Reference proteome</keyword>
<sequence>MKQQGRPHSQCATRIAATIPKQYEKRAPTNRCSPASLTTARAPQVSVLPYWSSVVVAVGAIIAVLPKTLLTGPKIMAEIAIMRDIPAAPLDEARDEEIGTLQGSTAYDIPAAPLDEPADEEIEWVDVKSENGVAFKYGVKKSDLEQPEDAPRAAFANRPTPGRPTPRAQLRVDWRVQGDNNWRATAGDFAHHMHISHYILRKTSNIFDWYSYQLDIYTTGGWTFWFHDRSGDKYEILAIRNGRHYVKYNSRDPDIIRVSRP</sequence>
<evidence type="ECO:0000256" key="1">
    <source>
        <dbReference type="SAM" id="MobiDB-lite"/>
    </source>
</evidence>
<keyword evidence="2" id="KW-1133">Transmembrane helix</keyword>
<protein>
    <submittedName>
        <fullName evidence="3">Uncharacterized protein</fullName>
    </submittedName>
</protein>
<name>A0A5C3PT51_9APHY</name>
<evidence type="ECO:0000313" key="4">
    <source>
        <dbReference type="Proteomes" id="UP000308197"/>
    </source>
</evidence>
<dbReference type="EMBL" id="ML211031">
    <property type="protein sequence ID" value="TFK91008.1"/>
    <property type="molecule type" value="Genomic_DNA"/>
</dbReference>
<dbReference type="Proteomes" id="UP000308197">
    <property type="component" value="Unassembled WGS sequence"/>
</dbReference>
<organism evidence="3 4">
    <name type="scientific">Polyporus arcularius HHB13444</name>
    <dbReference type="NCBI Taxonomy" id="1314778"/>
    <lineage>
        <taxon>Eukaryota</taxon>
        <taxon>Fungi</taxon>
        <taxon>Dikarya</taxon>
        <taxon>Basidiomycota</taxon>
        <taxon>Agaricomycotina</taxon>
        <taxon>Agaricomycetes</taxon>
        <taxon>Polyporales</taxon>
        <taxon>Polyporaceae</taxon>
        <taxon>Polyporus</taxon>
    </lineage>
</organism>
<gene>
    <name evidence="3" type="ORF">K466DRAFT_583233</name>
</gene>
<keyword evidence="2" id="KW-0812">Transmembrane</keyword>
<evidence type="ECO:0000256" key="2">
    <source>
        <dbReference type="SAM" id="Phobius"/>
    </source>
</evidence>
<dbReference type="InParanoid" id="A0A5C3PT51"/>
<accession>A0A5C3PT51</accession>
<evidence type="ECO:0000313" key="3">
    <source>
        <dbReference type="EMBL" id="TFK91008.1"/>
    </source>
</evidence>
<reference evidence="3 4" key="1">
    <citation type="journal article" date="2019" name="Nat. Ecol. Evol.">
        <title>Megaphylogeny resolves global patterns of mushroom evolution.</title>
        <authorList>
            <person name="Varga T."/>
            <person name="Krizsan K."/>
            <person name="Foldi C."/>
            <person name="Dima B."/>
            <person name="Sanchez-Garcia M."/>
            <person name="Sanchez-Ramirez S."/>
            <person name="Szollosi G.J."/>
            <person name="Szarkandi J.G."/>
            <person name="Papp V."/>
            <person name="Albert L."/>
            <person name="Andreopoulos W."/>
            <person name="Angelini C."/>
            <person name="Antonin V."/>
            <person name="Barry K.W."/>
            <person name="Bougher N.L."/>
            <person name="Buchanan P."/>
            <person name="Buyck B."/>
            <person name="Bense V."/>
            <person name="Catcheside P."/>
            <person name="Chovatia M."/>
            <person name="Cooper J."/>
            <person name="Damon W."/>
            <person name="Desjardin D."/>
            <person name="Finy P."/>
            <person name="Geml J."/>
            <person name="Haridas S."/>
            <person name="Hughes K."/>
            <person name="Justo A."/>
            <person name="Karasinski D."/>
            <person name="Kautmanova I."/>
            <person name="Kiss B."/>
            <person name="Kocsube S."/>
            <person name="Kotiranta H."/>
            <person name="LaButti K.M."/>
            <person name="Lechner B.E."/>
            <person name="Liimatainen K."/>
            <person name="Lipzen A."/>
            <person name="Lukacs Z."/>
            <person name="Mihaltcheva S."/>
            <person name="Morgado L.N."/>
            <person name="Niskanen T."/>
            <person name="Noordeloos M.E."/>
            <person name="Ohm R.A."/>
            <person name="Ortiz-Santana B."/>
            <person name="Ovrebo C."/>
            <person name="Racz N."/>
            <person name="Riley R."/>
            <person name="Savchenko A."/>
            <person name="Shiryaev A."/>
            <person name="Soop K."/>
            <person name="Spirin V."/>
            <person name="Szebenyi C."/>
            <person name="Tomsovsky M."/>
            <person name="Tulloss R.E."/>
            <person name="Uehling J."/>
            <person name="Grigoriev I.V."/>
            <person name="Vagvolgyi C."/>
            <person name="Papp T."/>
            <person name="Martin F.M."/>
            <person name="Miettinen O."/>
            <person name="Hibbett D.S."/>
            <person name="Nagy L.G."/>
        </authorList>
    </citation>
    <scope>NUCLEOTIDE SEQUENCE [LARGE SCALE GENOMIC DNA]</scope>
    <source>
        <strain evidence="3 4">HHB13444</strain>
    </source>
</reference>
<feature type="region of interest" description="Disordered" evidence="1">
    <location>
        <begin position="144"/>
        <end position="167"/>
    </location>
</feature>
<proteinExistence type="predicted"/>
<keyword evidence="2" id="KW-0472">Membrane</keyword>
<feature type="transmembrane region" description="Helical" evidence="2">
    <location>
        <begin position="48"/>
        <end position="66"/>
    </location>
</feature>
<dbReference type="AlphaFoldDB" id="A0A5C3PT51"/>